<sequence>MSVSIYYTARRNKPLTKEEQQAIDSLIKEYSVEKEISEYLETGKGFNWEPFCVYGPDPSEPDIIFEGSTRLPDNSKEAIWEGLQHWSLLLSAIRCVIPDAKWNVHVNDHELIWDEEYSEYDLSK</sequence>
<dbReference type="KEGG" id="ccl:Clocl_1650"/>
<dbReference type="EMBL" id="CP003065">
    <property type="protein sequence ID" value="AEV68273.1"/>
    <property type="molecule type" value="Genomic_DNA"/>
</dbReference>
<evidence type="ECO:0000313" key="1">
    <source>
        <dbReference type="EMBL" id="AEV68230.1"/>
    </source>
</evidence>
<dbReference type="OrthoDB" id="6636650at2"/>
<dbReference type="HOGENOM" id="CLU_151291_0_0_9"/>
<dbReference type="EMBL" id="CP003065">
    <property type="protein sequence ID" value="AEV68230.1"/>
    <property type="molecule type" value="Genomic_DNA"/>
</dbReference>
<organism evidence="2 4">
    <name type="scientific">Acetivibrio clariflavus (strain DSM 19732 / NBRC 101661 / EBR45)</name>
    <name type="common">Clostridium clariflavum</name>
    <dbReference type="NCBI Taxonomy" id="720554"/>
    <lineage>
        <taxon>Bacteria</taxon>
        <taxon>Bacillati</taxon>
        <taxon>Bacillota</taxon>
        <taxon>Clostridia</taxon>
        <taxon>Eubacteriales</taxon>
        <taxon>Oscillospiraceae</taxon>
        <taxon>Acetivibrio</taxon>
    </lineage>
</organism>
<dbReference type="EMBL" id="CP003065">
    <property type="protein sequence ID" value="AEV68234.1"/>
    <property type="molecule type" value="Genomic_DNA"/>
</dbReference>
<reference evidence="4" key="1">
    <citation type="submission" date="2011-12" db="EMBL/GenBank/DDBJ databases">
        <title>Complete sequence of Clostridium clariflavum DSM 19732.</title>
        <authorList>
            <consortium name="US DOE Joint Genome Institute"/>
            <person name="Lucas S."/>
            <person name="Han J."/>
            <person name="Lapidus A."/>
            <person name="Cheng J.-F."/>
            <person name="Goodwin L."/>
            <person name="Pitluck S."/>
            <person name="Peters L."/>
            <person name="Teshima H."/>
            <person name="Detter J.C."/>
            <person name="Han C."/>
            <person name="Tapia R."/>
            <person name="Land M."/>
            <person name="Hauser L."/>
            <person name="Kyrpides N."/>
            <person name="Ivanova N."/>
            <person name="Pagani I."/>
            <person name="Kitzmiller T."/>
            <person name="Lynd L."/>
            <person name="Izquierdo J."/>
            <person name="Woyke T."/>
        </authorList>
    </citation>
    <scope>NUCLEOTIDE SEQUENCE [LARGE SCALE GENOMIC DNA]</scope>
    <source>
        <strain evidence="4">DSM 19732 / NBRC 101661 / EBR45</strain>
    </source>
</reference>
<gene>
    <name evidence="1" type="ordered locus">Clocl_1596</name>
    <name evidence="2" type="ordered locus">Clocl_1602</name>
    <name evidence="3" type="ordered locus">Clocl_1650</name>
</gene>
<dbReference type="STRING" id="720554.Clocl_1596"/>
<name>G8M2X0_ACECE</name>
<dbReference type="KEGG" id="ccl:Clocl_1602"/>
<evidence type="ECO:0000313" key="4">
    <source>
        <dbReference type="Proteomes" id="UP000005435"/>
    </source>
</evidence>
<dbReference type="AlphaFoldDB" id="G8M2X0"/>
<protein>
    <submittedName>
        <fullName evidence="2">Uncharacterized protein</fullName>
    </submittedName>
</protein>
<evidence type="ECO:0000313" key="3">
    <source>
        <dbReference type="EMBL" id="AEV68273.1"/>
    </source>
</evidence>
<accession>G8M2X0</accession>
<dbReference type="eggNOG" id="ENOG5033F3B">
    <property type="taxonomic scope" value="Bacteria"/>
</dbReference>
<evidence type="ECO:0000313" key="2">
    <source>
        <dbReference type="EMBL" id="AEV68234.1"/>
    </source>
</evidence>
<proteinExistence type="predicted"/>
<dbReference type="RefSeq" id="WP_014254835.1">
    <property type="nucleotide sequence ID" value="NC_016627.1"/>
</dbReference>
<keyword evidence="4" id="KW-1185">Reference proteome</keyword>
<dbReference type="KEGG" id="ccl:Clocl_1596"/>
<reference evidence="2 4" key="3">
    <citation type="journal article" date="2012" name="Stand. Genomic Sci.">
        <title>Complete Genome Sequence of Clostridium clariflavum DSM 19732.</title>
        <authorList>
            <person name="Izquierdo J.A."/>
            <person name="Goodwin L."/>
            <person name="Davenport K.W."/>
            <person name="Teshima H."/>
            <person name="Bruce D."/>
            <person name="Detter C."/>
            <person name="Tapia R."/>
            <person name="Han S."/>
            <person name="Land M."/>
            <person name="Hauser L."/>
            <person name="Jeffries C.D."/>
            <person name="Han J."/>
            <person name="Pitluck S."/>
            <person name="Nolan M."/>
            <person name="Chen A."/>
            <person name="Huntemann M."/>
            <person name="Mavromatis K."/>
            <person name="Mikhailova N."/>
            <person name="Liolios K."/>
            <person name="Woyke T."/>
            <person name="Lynd L.R."/>
        </authorList>
    </citation>
    <scope>NUCLEOTIDE SEQUENCE [LARGE SCALE GENOMIC DNA]</scope>
    <source>
        <strain evidence="2">DSM 19732</strain>
        <strain evidence="4">DSM 19732 / NBRC 101661 / EBR45</strain>
    </source>
</reference>
<dbReference type="Proteomes" id="UP000005435">
    <property type="component" value="Chromosome"/>
</dbReference>
<reference evidence="2" key="2">
    <citation type="submission" date="2011-12" db="EMBL/GenBank/DDBJ databases">
        <authorList>
            <consortium name="US DOE Joint Genome Institute"/>
            <person name="Lucas S."/>
            <person name="Han J."/>
            <person name="Lapidus A."/>
            <person name="Cheng J.-F."/>
            <person name="Goodwin L."/>
            <person name="Pitluck S."/>
            <person name="Peters L."/>
            <person name="Teshima H."/>
            <person name="Detter J.C."/>
            <person name="Han C."/>
            <person name="Tapia R."/>
            <person name="Land M."/>
            <person name="Hauser L."/>
            <person name="Kyrpides N."/>
            <person name="Ivanova N."/>
            <person name="Pagani I."/>
            <person name="Kitzmiller T."/>
            <person name="Lynd L."/>
            <person name="Izquierdo J."/>
            <person name="Woyke T."/>
        </authorList>
    </citation>
    <scope>NUCLEOTIDE SEQUENCE</scope>
    <source>
        <strain evidence="2">DSM 19732</strain>
    </source>
</reference>